<dbReference type="GO" id="GO:0019843">
    <property type="term" value="F:rRNA binding"/>
    <property type="evidence" value="ECO:0007669"/>
    <property type="project" value="UniProtKB-UniRule"/>
</dbReference>
<reference evidence="6 7" key="1">
    <citation type="journal article" date="2016" name="Nat. Commun.">
        <title>Thousands of microbial genomes shed light on interconnected biogeochemical processes in an aquifer system.</title>
        <authorList>
            <person name="Anantharaman K."/>
            <person name="Brown C.T."/>
            <person name="Hug L.A."/>
            <person name="Sharon I."/>
            <person name="Castelle C.J."/>
            <person name="Probst A.J."/>
            <person name="Thomas B.C."/>
            <person name="Singh A."/>
            <person name="Wilkins M.J."/>
            <person name="Karaoz U."/>
            <person name="Brodie E.L."/>
            <person name="Williams K.H."/>
            <person name="Hubbard S.S."/>
            <person name="Banfield J.F."/>
        </authorList>
    </citation>
    <scope>NUCLEOTIDE SEQUENCE [LARGE SCALE GENOMIC DNA]</scope>
</reference>
<protein>
    <recommendedName>
        <fullName evidence="4">Small ribosomal subunit protein uS15</fullName>
    </recommendedName>
</protein>
<dbReference type="SMART" id="SM01387">
    <property type="entry name" value="Ribosomal_S15"/>
    <property type="match status" value="1"/>
</dbReference>
<comment type="function">
    <text evidence="4">Forms an intersubunit bridge (bridge B4) with the 23S rRNA of the 50S subunit in the ribosome.</text>
</comment>
<dbReference type="InterPro" id="IPR000589">
    <property type="entry name" value="Ribosomal_uS15"/>
</dbReference>
<dbReference type="HAMAP" id="MF_01343_B">
    <property type="entry name" value="Ribosomal_uS15_B"/>
    <property type="match status" value="1"/>
</dbReference>
<dbReference type="GO" id="GO:0006412">
    <property type="term" value="P:translation"/>
    <property type="evidence" value="ECO:0007669"/>
    <property type="project" value="UniProtKB-UniRule"/>
</dbReference>
<comment type="similarity">
    <text evidence="4 5">Belongs to the universal ribosomal protein uS15 family.</text>
</comment>
<dbReference type="PANTHER" id="PTHR23321">
    <property type="entry name" value="RIBOSOMAL PROTEIN S15, BACTERIAL AND ORGANELLAR"/>
    <property type="match status" value="1"/>
</dbReference>
<evidence type="ECO:0000256" key="1">
    <source>
        <dbReference type="ARBA" id="ARBA00022980"/>
    </source>
</evidence>
<dbReference type="AlphaFoldDB" id="A0A1F4XPF3"/>
<accession>A0A1F4XPF3</accession>
<evidence type="ECO:0000313" key="6">
    <source>
        <dbReference type="EMBL" id="OGC83510.1"/>
    </source>
</evidence>
<evidence type="ECO:0000256" key="2">
    <source>
        <dbReference type="ARBA" id="ARBA00023274"/>
    </source>
</evidence>
<dbReference type="Proteomes" id="UP000177564">
    <property type="component" value="Unassembled WGS sequence"/>
</dbReference>
<dbReference type="GO" id="GO:0003735">
    <property type="term" value="F:structural constituent of ribosome"/>
    <property type="evidence" value="ECO:0007669"/>
    <property type="project" value="InterPro"/>
</dbReference>
<comment type="subunit">
    <text evidence="3 4">Part of the 30S ribosomal subunit. Forms a bridge to the 50S subunit in the 70S ribosome, contacting the 23S rRNA.</text>
</comment>
<dbReference type="FunFam" id="1.10.287.10:FF:000002">
    <property type="entry name" value="30S ribosomal protein S15"/>
    <property type="match status" value="1"/>
</dbReference>
<keyword evidence="2 4" id="KW-0687">Ribonucleoprotein</keyword>
<dbReference type="InterPro" id="IPR005290">
    <property type="entry name" value="Ribosomal_uS15_bac-type"/>
</dbReference>
<dbReference type="NCBIfam" id="TIGR00952">
    <property type="entry name" value="S15_bact"/>
    <property type="match status" value="1"/>
</dbReference>
<proteinExistence type="inferred from homology"/>
<evidence type="ECO:0000256" key="3">
    <source>
        <dbReference type="ARBA" id="ARBA00064542"/>
    </source>
</evidence>
<dbReference type="EMBL" id="MEWU01000018">
    <property type="protein sequence ID" value="OGC83510.1"/>
    <property type="molecule type" value="Genomic_DNA"/>
</dbReference>
<evidence type="ECO:0000256" key="5">
    <source>
        <dbReference type="RuleBase" id="RU003919"/>
    </source>
</evidence>
<name>A0A1F4XPF3_9BACT</name>
<dbReference type="Gene3D" id="1.10.287.10">
    <property type="entry name" value="S15/NS1, RNA-binding"/>
    <property type="match status" value="1"/>
</dbReference>
<keyword evidence="1 4" id="KW-0689">Ribosomal protein</keyword>
<dbReference type="PANTHER" id="PTHR23321:SF26">
    <property type="entry name" value="SMALL RIBOSOMAL SUBUNIT PROTEIN US15M"/>
    <property type="match status" value="1"/>
</dbReference>
<comment type="function">
    <text evidence="4">One of the primary rRNA binding proteins, it binds directly to 16S rRNA where it helps nucleate assembly of the platform of the 30S subunit by binding and bridging several RNA helices of the 16S rRNA.</text>
</comment>
<dbReference type="STRING" id="1797240.A3D68_01665"/>
<gene>
    <name evidence="4" type="primary">rpsO</name>
    <name evidence="6" type="ORF">A3D68_01665</name>
</gene>
<evidence type="ECO:0000313" key="7">
    <source>
        <dbReference type="Proteomes" id="UP000177564"/>
    </source>
</evidence>
<dbReference type="CDD" id="cd00353">
    <property type="entry name" value="Ribosomal_S15p_S13e"/>
    <property type="match status" value="1"/>
</dbReference>
<keyword evidence="4" id="KW-0694">RNA-binding</keyword>
<dbReference type="InterPro" id="IPR009068">
    <property type="entry name" value="uS15_NS1_RNA-bd_sf"/>
</dbReference>
<comment type="caution">
    <text evidence="6">The sequence shown here is derived from an EMBL/GenBank/DDBJ whole genome shotgun (WGS) entry which is preliminary data.</text>
</comment>
<dbReference type="Gene3D" id="6.10.250.3130">
    <property type="match status" value="1"/>
</dbReference>
<keyword evidence="4" id="KW-0699">rRNA-binding</keyword>
<dbReference type="GO" id="GO:0022627">
    <property type="term" value="C:cytosolic small ribosomal subunit"/>
    <property type="evidence" value="ECO:0007669"/>
    <property type="project" value="TreeGrafter"/>
</dbReference>
<organism evidence="6 7">
    <name type="scientific">Candidatus Adlerbacteria bacterium RIFCSPHIGHO2_02_FULL_52_17</name>
    <dbReference type="NCBI Taxonomy" id="1797240"/>
    <lineage>
        <taxon>Bacteria</taxon>
        <taxon>Candidatus Adleribacteriota</taxon>
    </lineage>
</organism>
<dbReference type="Pfam" id="PF00312">
    <property type="entry name" value="Ribosomal_S15"/>
    <property type="match status" value="1"/>
</dbReference>
<evidence type="ECO:0000256" key="4">
    <source>
        <dbReference type="HAMAP-Rule" id="MF_01343"/>
    </source>
</evidence>
<sequence>MLTKQKKAKTMKEVGIHETDTGSAEVQVALLTKSIDELASHLKKHAKDKHSRRGLLQMVADRRTHLKYLEGNHKRRYSALVKKLGLKK</sequence>
<dbReference type="SUPFAM" id="SSF47060">
    <property type="entry name" value="S15/NS1 RNA-binding domain"/>
    <property type="match status" value="1"/>
</dbReference>